<protein>
    <submittedName>
        <fullName evidence="5">Uncharacterized protein (TIGR02231 family)</fullName>
    </submittedName>
</protein>
<feature type="region of interest" description="Disordered" evidence="2">
    <location>
        <begin position="317"/>
        <end position="336"/>
    </location>
</feature>
<feature type="domain" description="DUF4140" evidence="4">
    <location>
        <begin position="29"/>
        <end position="132"/>
    </location>
</feature>
<feature type="compositionally biased region" description="Polar residues" evidence="2">
    <location>
        <begin position="317"/>
        <end position="326"/>
    </location>
</feature>
<dbReference type="InterPro" id="IPR037291">
    <property type="entry name" value="DUF4139"/>
</dbReference>
<dbReference type="PANTHER" id="PTHR31005">
    <property type="entry name" value="DUF4139 DOMAIN-CONTAINING PROTEIN"/>
    <property type="match status" value="1"/>
</dbReference>
<feature type="coiled-coil region" evidence="1">
    <location>
        <begin position="168"/>
        <end position="198"/>
    </location>
</feature>
<proteinExistence type="predicted"/>
<accession>A0A7W7VX14</accession>
<dbReference type="PANTHER" id="PTHR31005:SF8">
    <property type="entry name" value="DUF4139 DOMAIN-CONTAINING PROTEIN"/>
    <property type="match status" value="1"/>
</dbReference>
<dbReference type="NCBIfam" id="TIGR02231">
    <property type="entry name" value="mucoidy inhibitor MuiA family protein"/>
    <property type="match status" value="1"/>
</dbReference>
<keyword evidence="1" id="KW-0175">Coiled coil</keyword>
<dbReference type="EMBL" id="JACHJV010000001">
    <property type="protein sequence ID" value="MBB4926097.1"/>
    <property type="molecule type" value="Genomic_DNA"/>
</dbReference>
<evidence type="ECO:0000256" key="1">
    <source>
        <dbReference type="SAM" id="Coils"/>
    </source>
</evidence>
<organism evidence="5 6">
    <name type="scientific">Kitasatospora kifunensis</name>
    <name type="common">Streptomyces kifunensis</name>
    <dbReference type="NCBI Taxonomy" id="58351"/>
    <lineage>
        <taxon>Bacteria</taxon>
        <taxon>Bacillati</taxon>
        <taxon>Actinomycetota</taxon>
        <taxon>Actinomycetes</taxon>
        <taxon>Kitasatosporales</taxon>
        <taxon>Streptomycetaceae</taxon>
        <taxon>Kitasatospora</taxon>
    </lineage>
</organism>
<feature type="domain" description="DUF4139" evidence="3">
    <location>
        <begin position="225"/>
        <end position="535"/>
    </location>
</feature>
<dbReference type="InterPro" id="IPR011935">
    <property type="entry name" value="CHP02231"/>
</dbReference>
<dbReference type="InterPro" id="IPR025554">
    <property type="entry name" value="DUF4140"/>
</dbReference>
<reference evidence="5 6" key="1">
    <citation type="submission" date="2020-08" db="EMBL/GenBank/DDBJ databases">
        <title>Sequencing the genomes of 1000 actinobacteria strains.</title>
        <authorList>
            <person name="Klenk H.-P."/>
        </authorList>
    </citation>
    <scope>NUCLEOTIDE SEQUENCE [LARGE SCALE GENOMIC DNA]</scope>
    <source>
        <strain evidence="5 6">DSM 41654</strain>
    </source>
</reference>
<evidence type="ECO:0000313" key="6">
    <source>
        <dbReference type="Proteomes" id="UP000540506"/>
    </source>
</evidence>
<dbReference type="RefSeq" id="WP_184938852.1">
    <property type="nucleotide sequence ID" value="NZ_JACHJV010000001.1"/>
</dbReference>
<sequence>MPPTELPTVHVPTADLPVGTPTPLPVTAATCLEDRAHLERTATLTLAAGPQRLRLGPVSPLAVDHSLRTELVADDGTARVLDARLTRSWTPREVGPPGAADSALRHRLHELETALRTGAGRRDRLSARLALLDQLTTDLLREIAEGAGLGEAEPVRWSRELDRVAGEQDTHGEQLRALDAELAELAEQERAARQALDAAEAPPQELTAYLDLTVLAEHPTTATLTVRHLTPCALWRPAYRAVLTEGGLRLESDAVIWQATGEDWSKVRLTLSTARSALAAEPPRLTEDRLTLRELSGAERRTVEVELREEEITTLGPDTTRSTTVSDELPGVDDGGEVRVLTAPAPATLPGDGRPHRIPLGGFSAPATAELTAAPELSALVSEVVAFDNRAGHPLLAGPVELVRDSGFVGRGELRFTAAGAVAELAFPGADDYRLVREVEETRGSSGLPGLGQRTVLTRTVRVHVSRLSAPGERGERSITLRERIPVSEVSAVEVRLRPQVCDPAPQEVDAEGVVRWELPLPPGGRRTVTLGYEVVASAKVAGLSA</sequence>
<dbReference type="AlphaFoldDB" id="A0A7W7VX14"/>
<keyword evidence="6" id="KW-1185">Reference proteome</keyword>
<dbReference type="Proteomes" id="UP000540506">
    <property type="component" value="Unassembled WGS sequence"/>
</dbReference>
<evidence type="ECO:0000256" key="2">
    <source>
        <dbReference type="SAM" id="MobiDB-lite"/>
    </source>
</evidence>
<name>A0A7W7VX14_KITKI</name>
<gene>
    <name evidence="5" type="ORF">FHR34_005090</name>
</gene>
<comment type="caution">
    <text evidence="5">The sequence shown here is derived from an EMBL/GenBank/DDBJ whole genome shotgun (WGS) entry which is preliminary data.</text>
</comment>
<evidence type="ECO:0000259" key="4">
    <source>
        <dbReference type="Pfam" id="PF13600"/>
    </source>
</evidence>
<evidence type="ECO:0000259" key="3">
    <source>
        <dbReference type="Pfam" id="PF13598"/>
    </source>
</evidence>
<dbReference type="Pfam" id="PF13600">
    <property type="entry name" value="DUF4140"/>
    <property type="match status" value="1"/>
</dbReference>
<dbReference type="Pfam" id="PF13598">
    <property type="entry name" value="DUF4139"/>
    <property type="match status" value="1"/>
</dbReference>
<evidence type="ECO:0000313" key="5">
    <source>
        <dbReference type="EMBL" id="MBB4926097.1"/>
    </source>
</evidence>